<evidence type="ECO:0000313" key="3">
    <source>
        <dbReference type="Proteomes" id="UP000018126"/>
    </source>
</evidence>
<reference evidence="2 3" key="1">
    <citation type="journal article" date="2013" name="Genome Announc.">
        <title>High-Quality Draft Genome Sequence of Vagococcus lutrae Strain LBD1, Isolated from the Largemouth Bass Micropterus salmoides.</title>
        <authorList>
            <person name="Lebreton F."/>
            <person name="Valentino M.D."/>
            <person name="Duncan L.B."/>
            <person name="Zeng Q."/>
            <person name="Manson McGuire A."/>
            <person name="Earl A.M."/>
            <person name="Gilmore M.S."/>
        </authorList>
    </citation>
    <scope>NUCLEOTIDE SEQUENCE [LARGE SCALE GENOMIC DNA]</scope>
    <source>
        <strain evidence="2 3">LBD1</strain>
    </source>
</reference>
<evidence type="ECO:0000256" key="1">
    <source>
        <dbReference type="SAM" id="Phobius"/>
    </source>
</evidence>
<evidence type="ECO:0000313" key="2">
    <source>
        <dbReference type="EMBL" id="EST90254.1"/>
    </source>
</evidence>
<keyword evidence="1" id="KW-0472">Membrane</keyword>
<feature type="transmembrane region" description="Helical" evidence="1">
    <location>
        <begin position="109"/>
        <end position="129"/>
    </location>
</feature>
<dbReference type="EMBL" id="AYSH01000008">
    <property type="protein sequence ID" value="EST90254.1"/>
    <property type="molecule type" value="Genomic_DNA"/>
</dbReference>
<dbReference type="AlphaFoldDB" id="V6Q552"/>
<keyword evidence="1" id="KW-1133">Transmembrane helix</keyword>
<keyword evidence="3" id="KW-1185">Reference proteome</keyword>
<accession>V6Q552</accession>
<organism evidence="2 3">
    <name type="scientific">Vagococcus lutrae LBD1</name>
    <dbReference type="NCBI Taxonomy" id="1408226"/>
    <lineage>
        <taxon>Bacteria</taxon>
        <taxon>Bacillati</taxon>
        <taxon>Bacillota</taxon>
        <taxon>Bacilli</taxon>
        <taxon>Lactobacillales</taxon>
        <taxon>Enterococcaceae</taxon>
        <taxon>Vagococcus</taxon>
    </lineage>
</organism>
<dbReference type="Proteomes" id="UP000018126">
    <property type="component" value="Unassembled WGS sequence"/>
</dbReference>
<proteinExistence type="predicted"/>
<protein>
    <submittedName>
        <fullName evidence="2">Uncharacterized protein</fullName>
    </submittedName>
</protein>
<dbReference type="RefSeq" id="WP_023605901.1">
    <property type="nucleotide sequence ID" value="NZ_AYSH01000008.1"/>
</dbReference>
<gene>
    <name evidence="2" type="ORF">T233_00557</name>
</gene>
<feature type="transmembrane region" description="Helical" evidence="1">
    <location>
        <begin position="189"/>
        <end position="211"/>
    </location>
</feature>
<keyword evidence="1" id="KW-0812">Transmembrane</keyword>
<feature type="transmembrane region" description="Helical" evidence="1">
    <location>
        <begin position="12"/>
        <end position="32"/>
    </location>
</feature>
<feature type="transmembrane region" description="Helical" evidence="1">
    <location>
        <begin position="77"/>
        <end position="97"/>
    </location>
</feature>
<comment type="caution">
    <text evidence="2">The sequence shown here is derived from an EMBL/GenBank/DDBJ whole genome shotgun (WGS) entry which is preliminary data.</text>
</comment>
<name>V6Q552_9ENTE</name>
<sequence>MKSIRRHATFLIVIMILQTLLMGLFTIGAFLYRANLEIFHSLEQRWQQLQPITGAWHIKNDALQQVKQEWWGHQQQWGLFFTLIITLLSYLVIWYFFKQAKKNPTQPFFIIVRLLVSSFLAVFILFYIVKSTLWQYLLTYCSNYYHIKLSSLTQSATDYLHIQQPRLFPFSIDSLTHVYISNPLTAKTLLLVILIGSLYYLLLILLPIFLLTKFNRRRKKVPF</sequence>